<dbReference type="Pfam" id="PF08264">
    <property type="entry name" value="Anticodon_1"/>
    <property type="match status" value="1"/>
</dbReference>
<feature type="binding site" evidence="14">
    <location>
        <position position="887"/>
    </location>
    <ligand>
        <name>Zn(2+)</name>
        <dbReference type="ChEBI" id="CHEBI:29105"/>
    </ligand>
</feature>
<dbReference type="GO" id="GO:0005524">
    <property type="term" value="F:ATP binding"/>
    <property type="evidence" value="ECO:0007669"/>
    <property type="project" value="UniProtKB-UniRule"/>
</dbReference>
<feature type="binding site" evidence="14">
    <location>
        <position position="907"/>
    </location>
    <ligand>
        <name>Zn(2+)</name>
        <dbReference type="ChEBI" id="CHEBI:29105"/>
    </ligand>
</feature>
<evidence type="ECO:0000259" key="17">
    <source>
        <dbReference type="Pfam" id="PF08264"/>
    </source>
</evidence>
<evidence type="ECO:0000256" key="1">
    <source>
        <dbReference type="ARBA" id="ARBA00004496"/>
    </source>
</evidence>
<comment type="subcellular location">
    <subcellularLocation>
        <location evidence="1 14">Cytoplasm</location>
    </subcellularLocation>
</comment>
<dbReference type="AlphaFoldDB" id="A0A381E497"/>
<dbReference type="GO" id="GO:0002161">
    <property type="term" value="F:aminoacyl-tRNA deacylase activity"/>
    <property type="evidence" value="ECO:0007669"/>
    <property type="project" value="InterPro"/>
</dbReference>
<comment type="similarity">
    <text evidence="2 14">Belongs to the class-I aminoacyl-tRNA synthetase family. IleS type 1 subfamily.</text>
</comment>
<dbReference type="InterPro" id="IPR010663">
    <property type="entry name" value="Znf_FPG/IleRS"/>
</dbReference>
<dbReference type="InterPro" id="IPR023585">
    <property type="entry name" value="Ile-tRNA-ligase_type1"/>
</dbReference>
<evidence type="ECO:0000256" key="4">
    <source>
        <dbReference type="ARBA" id="ARBA00022490"/>
    </source>
</evidence>
<evidence type="ECO:0000256" key="5">
    <source>
        <dbReference type="ARBA" id="ARBA00022598"/>
    </source>
</evidence>
<dbReference type="NCBIfam" id="TIGR00392">
    <property type="entry name" value="ileS"/>
    <property type="match status" value="1"/>
</dbReference>
<keyword evidence="10 14" id="KW-0648">Protein biosynthesis</keyword>
<dbReference type="InterPro" id="IPR009008">
    <property type="entry name" value="Val/Leu/Ile-tRNA-synth_edit"/>
</dbReference>
<comment type="cofactor">
    <cofactor evidence="14">
        <name>Zn(2+)</name>
        <dbReference type="ChEBI" id="CHEBI:29105"/>
    </cofactor>
    <text evidence="14">Binds 1 zinc ion per subunit.</text>
</comment>
<dbReference type="PANTHER" id="PTHR42765">
    <property type="entry name" value="SOLEUCYL-TRNA SYNTHETASE"/>
    <property type="match status" value="1"/>
</dbReference>
<evidence type="ECO:0000313" key="19">
    <source>
        <dbReference type="Proteomes" id="UP000254572"/>
    </source>
</evidence>
<dbReference type="InterPro" id="IPR014729">
    <property type="entry name" value="Rossmann-like_a/b/a_fold"/>
</dbReference>
<evidence type="ECO:0000313" key="18">
    <source>
        <dbReference type="EMBL" id="SUX21172.1"/>
    </source>
</evidence>
<dbReference type="SUPFAM" id="SSF47323">
    <property type="entry name" value="Anticodon-binding domain of a subclass of class I aminoacyl-tRNA synthetases"/>
    <property type="match status" value="1"/>
</dbReference>
<dbReference type="PROSITE" id="PS00178">
    <property type="entry name" value="AA_TRNA_LIGASE_I"/>
    <property type="match status" value="1"/>
</dbReference>
<comment type="subunit">
    <text evidence="3 14">Monomer.</text>
</comment>
<feature type="binding site" evidence="14">
    <location>
        <position position="606"/>
    </location>
    <ligand>
        <name>ATP</name>
        <dbReference type="ChEBI" id="CHEBI:30616"/>
    </ligand>
</feature>
<protein>
    <recommendedName>
        <fullName evidence="14">Isoleucine--tRNA ligase</fullName>
        <ecNumber evidence="14">6.1.1.5</ecNumber>
    </recommendedName>
    <alternativeName>
        <fullName evidence="14">Isoleucyl-tRNA synthetase</fullName>
        <shortName evidence="14">IleRS</shortName>
    </alternativeName>
</protein>
<dbReference type="CDD" id="cd07960">
    <property type="entry name" value="Anticodon_Ia_Ile_BEm"/>
    <property type="match status" value="1"/>
</dbReference>
<dbReference type="GO" id="GO:0006428">
    <property type="term" value="P:isoleucyl-tRNA aminoacylation"/>
    <property type="evidence" value="ECO:0007669"/>
    <property type="project" value="UniProtKB-UniRule"/>
</dbReference>
<evidence type="ECO:0000256" key="14">
    <source>
        <dbReference type="HAMAP-Rule" id="MF_02002"/>
    </source>
</evidence>
<keyword evidence="11 14" id="KW-0030">Aminoacyl-tRNA synthetase</keyword>
<feature type="short sequence motif" description="'HIGH' region" evidence="14">
    <location>
        <begin position="58"/>
        <end position="68"/>
    </location>
</feature>
<evidence type="ECO:0000256" key="13">
    <source>
        <dbReference type="ARBA" id="ARBA00048359"/>
    </source>
</evidence>
<evidence type="ECO:0000256" key="8">
    <source>
        <dbReference type="ARBA" id="ARBA00022833"/>
    </source>
</evidence>
<dbReference type="GO" id="GO:0004822">
    <property type="term" value="F:isoleucine-tRNA ligase activity"/>
    <property type="evidence" value="ECO:0007669"/>
    <property type="project" value="UniProtKB-UniRule"/>
</dbReference>
<dbReference type="FunFam" id="3.40.50.620:FF:000048">
    <property type="entry name" value="Isoleucine--tRNA ligase"/>
    <property type="match status" value="1"/>
</dbReference>
<dbReference type="GO" id="GO:0000049">
    <property type="term" value="F:tRNA binding"/>
    <property type="evidence" value="ECO:0007669"/>
    <property type="project" value="InterPro"/>
</dbReference>
<dbReference type="Pfam" id="PF06827">
    <property type="entry name" value="zf-FPG_IleRS"/>
    <property type="match status" value="1"/>
</dbReference>
<organism evidence="18 19">
    <name type="scientific">Cardiobacterium valvarum</name>
    <dbReference type="NCBI Taxonomy" id="194702"/>
    <lineage>
        <taxon>Bacteria</taxon>
        <taxon>Pseudomonadati</taxon>
        <taxon>Pseudomonadota</taxon>
        <taxon>Gammaproteobacteria</taxon>
        <taxon>Cardiobacteriales</taxon>
        <taxon>Cardiobacteriaceae</taxon>
        <taxon>Cardiobacterium</taxon>
    </lineage>
</organism>
<dbReference type="InterPro" id="IPR013155">
    <property type="entry name" value="M/V/L/I-tRNA-synth_anticd-bd"/>
</dbReference>
<evidence type="ECO:0000256" key="3">
    <source>
        <dbReference type="ARBA" id="ARBA00011245"/>
    </source>
</evidence>
<dbReference type="SUPFAM" id="SSF50677">
    <property type="entry name" value="ValRS/IleRS/LeuRS editing domain"/>
    <property type="match status" value="1"/>
</dbReference>
<evidence type="ECO:0000256" key="11">
    <source>
        <dbReference type="ARBA" id="ARBA00023146"/>
    </source>
</evidence>
<dbReference type="Proteomes" id="UP000254572">
    <property type="component" value="Unassembled WGS sequence"/>
</dbReference>
<evidence type="ECO:0000256" key="10">
    <source>
        <dbReference type="ARBA" id="ARBA00022917"/>
    </source>
</evidence>
<keyword evidence="5 14" id="KW-0436">Ligase</keyword>
<proteinExistence type="inferred from homology"/>
<dbReference type="Gene3D" id="1.10.730.20">
    <property type="match status" value="1"/>
</dbReference>
<dbReference type="InterPro" id="IPR050081">
    <property type="entry name" value="Ile-tRNA_ligase"/>
</dbReference>
<dbReference type="Pfam" id="PF00133">
    <property type="entry name" value="tRNA-synt_1"/>
    <property type="match status" value="1"/>
</dbReference>
<dbReference type="EC" id="6.1.1.5" evidence="14"/>
<accession>A0A381E497</accession>
<dbReference type="GO" id="GO:0005829">
    <property type="term" value="C:cytosol"/>
    <property type="evidence" value="ECO:0007669"/>
    <property type="project" value="TreeGrafter"/>
</dbReference>
<dbReference type="InterPro" id="IPR001412">
    <property type="entry name" value="aa-tRNA-synth_I_CS"/>
</dbReference>
<dbReference type="PANTHER" id="PTHR42765:SF1">
    <property type="entry name" value="ISOLEUCINE--TRNA LIGASE, MITOCHONDRIAL"/>
    <property type="match status" value="1"/>
</dbReference>
<keyword evidence="8 14" id="KW-0862">Zinc</keyword>
<dbReference type="RefSeq" id="WP_115611239.1">
    <property type="nucleotide sequence ID" value="NZ_UFUW01000001.1"/>
</dbReference>
<reference evidence="18 19" key="1">
    <citation type="submission" date="2018-06" db="EMBL/GenBank/DDBJ databases">
        <authorList>
            <consortium name="Pathogen Informatics"/>
            <person name="Doyle S."/>
        </authorList>
    </citation>
    <scope>NUCLEOTIDE SEQUENCE [LARGE SCALE GENOMIC DNA]</scope>
    <source>
        <strain evidence="18 19">NCTC13294</strain>
    </source>
</reference>
<dbReference type="PRINTS" id="PR00984">
    <property type="entry name" value="TRNASYNTHILE"/>
</dbReference>
<comment type="function">
    <text evidence="12 14">Catalyzes the attachment of isoleucine to tRNA(Ile). As IleRS can inadvertently accommodate and process structurally similar amino acids such as valine, to avoid such errors it has two additional distinct tRNA(Ile)-dependent editing activities. One activity is designated as 'pretransfer' editing and involves the hydrolysis of activated Val-AMP. The other activity is designated 'posttransfer' editing and involves deacylation of mischarged Val-tRNA(Ile).</text>
</comment>
<evidence type="ECO:0000256" key="12">
    <source>
        <dbReference type="ARBA" id="ARBA00025217"/>
    </source>
</evidence>
<keyword evidence="4 14" id="KW-0963">Cytoplasm</keyword>
<feature type="short sequence motif" description="'KMSKS' region" evidence="14">
    <location>
        <begin position="603"/>
        <end position="607"/>
    </location>
</feature>
<dbReference type="InterPro" id="IPR033708">
    <property type="entry name" value="Anticodon_Ile_BEm"/>
</dbReference>
<evidence type="ECO:0000256" key="9">
    <source>
        <dbReference type="ARBA" id="ARBA00022840"/>
    </source>
</evidence>
<comment type="catalytic activity">
    <reaction evidence="13 14">
        <text>tRNA(Ile) + L-isoleucine + ATP = L-isoleucyl-tRNA(Ile) + AMP + diphosphate</text>
        <dbReference type="Rhea" id="RHEA:11060"/>
        <dbReference type="Rhea" id="RHEA-COMP:9666"/>
        <dbReference type="Rhea" id="RHEA-COMP:9695"/>
        <dbReference type="ChEBI" id="CHEBI:30616"/>
        <dbReference type="ChEBI" id="CHEBI:33019"/>
        <dbReference type="ChEBI" id="CHEBI:58045"/>
        <dbReference type="ChEBI" id="CHEBI:78442"/>
        <dbReference type="ChEBI" id="CHEBI:78528"/>
        <dbReference type="ChEBI" id="CHEBI:456215"/>
        <dbReference type="EC" id="6.1.1.5"/>
    </reaction>
</comment>
<dbReference type="GO" id="GO:0008270">
    <property type="term" value="F:zinc ion binding"/>
    <property type="evidence" value="ECO:0007669"/>
    <property type="project" value="UniProtKB-UniRule"/>
</dbReference>
<keyword evidence="6 14" id="KW-0479">Metal-binding</keyword>
<gene>
    <name evidence="14 18" type="primary">ileS</name>
    <name evidence="18" type="ORF">NCTC13294_00929</name>
</gene>
<comment type="domain">
    <text evidence="14">IleRS has two distinct active sites: one for aminoacylation and one for editing. The misactivated valine is translocated from the active site to the editing site, which sterically excludes the correctly activated isoleucine. The single editing site contains two valyl binding pockets, one specific for each substrate (Val-AMP or Val-tRNA(Ile)).</text>
</comment>
<feature type="binding site" evidence="14">
    <location>
        <position position="910"/>
    </location>
    <ligand>
        <name>Zn(2+)</name>
        <dbReference type="ChEBI" id="CHEBI:29105"/>
    </ligand>
</feature>
<feature type="domain" description="Methionyl/Valyl/Leucyl/Isoleucyl-tRNA synthetase anticodon-binding" evidence="17">
    <location>
        <begin position="686"/>
        <end position="839"/>
    </location>
</feature>
<dbReference type="InterPro" id="IPR002301">
    <property type="entry name" value="Ile-tRNA-ligase"/>
</dbReference>
<sequence>MADYKDTLNLPTTDFPMRGNLPQREPEILAFWQDNDIYGKQRAAFAGSPKFILHDGPPYANGAIHVGHALNKILKDIVTKSRHMLGFDCPYVPGWDCHGLPIEQKVEQKIGKPGAKVSATEFRAACRSYAASQVELQKADFIRLGVFGDWAHPYLTMQPQTEAGIVRALRDIVANGHVVRGFKPVNWCLDCRSSLAEAEVEYEDKTSESIDVRFAVRDTADLARRMNLATAPDAVDVIIWTTTPWTLPANLAVALHPELEYALIHDGSRHFIIAQDLIDSVRERWGVETPWQTVATASGKALDRLVLAHPFIERDSLLINGEHVTLDAGTGCVHSAPAHGVEDFEVCRHYGIGVDVNPVLADGRFADDTPYFAGENVFKANPKVVELLKEKDRLAHYAPIRHSYPHCWRHHSPTIYRATAQWFISMDKNGLRQTALDGLQNVRFTPEWGRSRLTNMIATRPDWGITRQRYWGVPLCFVQHKDTGELHPDILSIMDKAAAVIAKDGIEAWFTLALEDLIPAADCDKYEKLNDVLDVWFDSGSTHYAVLRGRDDIGYPADLYLEGSDQHRGWFHSSLLTGCAIDGKPPYRGLLTHGFTVDESGRKMSKSLGNVVEPQKVINSLGADILRLWVSSADYSAEVSLSDNILKQRADAYRRIRNTCRFLLANLHDFDPARHAVPLEQLLALDRYALARANELHHNIITAYQNYEFHLIYQQLFNFCAVDMGGFYLDIIKDRQYTVATDNIARRSAQTAIWHILEAMVRWLAPILSYTAEEIWRHMPGERAESVFLTRFYDDLADYDPQYDAAFWAEINRVREEVNTALEAARKNGDIGGSLEAELDITAPAATLATLERLEDELRYVYIVSKVTLRAGDALAITVKKAQGEKCERCWHILPTVNQNAAYPGLCPRCIDNVAHGGEHRKYV</sequence>
<feature type="domain" description="Aminoacyl-tRNA synthetase class Ia" evidence="15">
    <location>
        <begin position="28"/>
        <end position="641"/>
    </location>
</feature>
<feature type="domain" description="Zinc finger FPG/IleRS-type" evidence="16">
    <location>
        <begin position="884"/>
        <end position="913"/>
    </location>
</feature>
<name>A0A381E497_9GAMM</name>
<dbReference type="EMBL" id="UFUW01000001">
    <property type="protein sequence ID" value="SUX21172.1"/>
    <property type="molecule type" value="Genomic_DNA"/>
</dbReference>
<keyword evidence="7 14" id="KW-0547">Nucleotide-binding</keyword>
<dbReference type="FunFam" id="1.10.730.20:FF:000001">
    <property type="entry name" value="Isoleucine--tRNA ligase"/>
    <property type="match status" value="1"/>
</dbReference>
<dbReference type="InterPro" id="IPR002300">
    <property type="entry name" value="aa-tRNA-synth_Ia"/>
</dbReference>
<keyword evidence="9 14" id="KW-0067">ATP-binding</keyword>
<evidence type="ECO:0000256" key="7">
    <source>
        <dbReference type="ARBA" id="ARBA00022741"/>
    </source>
</evidence>
<evidence type="ECO:0000259" key="15">
    <source>
        <dbReference type="Pfam" id="PF00133"/>
    </source>
</evidence>
<feature type="binding site" evidence="14">
    <location>
        <position position="890"/>
    </location>
    <ligand>
        <name>Zn(2+)</name>
        <dbReference type="ChEBI" id="CHEBI:29105"/>
    </ligand>
</feature>
<evidence type="ECO:0000256" key="2">
    <source>
        <dbReference type="ARBA" id="ARBA00006887"/>
    </source>
</evidence>
<evidence type="ECO:0000256" key="6">
    <source>
        <dbReference type="ARBA" id="ARBA00022723"/>
    </source>
</evidence>
<dbReference type="SUPFAM" id="SSF52374">
    <property type="entry name" value="Nucleotidylyl transferase"/>
    <property type="match status" value="1"/>
</dbReference>
<dbReference type="Gene3D" id="3.40.50.620">
    <property type="entry name" value="HUPs"/>
    <property type="match status" value="2"/>
</dbReference>
<dbReference type="FunFam" id="3.40.50.620:FF:000042">
    <property type="entry name" value="Isoleucine--tRNA ligase"/>
    <property type="match status" value="1"/>
</dbReference>
<feature type="binding site" evidence="14">
    <location>
        <position position="562"/>
    </location>
    <ligand>
        <name>L-isoleucyl-5'-AMP</name>
        <dbReference type="ChEBI" id="CHEBI:178002"/>
    </ligand>
</feature>
<evidence type="ECO:0000259" key="16">
    <source>
        <dbReference type="Pfam" id="PF06827"/>
    </source>
</evidence>
<dbReference type="InterPro" id="IPR009080">
    <property type="entry name" value="tRNAsynth_Ia_anticodon-bd"/>
</dbReference>
<keyword evidence="19" id="KW-1185">Reference proteome</keyword>
<dbReference type="HAMAP" id="MF_02002">
    <property type="entry name" value="Ile_tRNA_synth_type1"/>
    <property type="match status" value="1"/>
</dbReference>
<dbReference type="OrthoDB" id="9810365at2"/>